<gene>
    <name evidence="8" type="primary">masp</name>
</gene>
<dbReference type="SMART" id="SM00181">
    <property type="entry name" value="EGF"/>
    <property type="match status" value="1"/>
</dbReference>
<feature type="non-terminal residue" evidence="8">
    <location>
        <position position="1"/>
    </location>
</feature>
<dbReference type="SMART" id="SM00179">
    <property type="entry name" value="EGF_CA"/>
    <property type="match status" value="1"/>
</dbReference>
<keyword evidence="1" id="KW-0245">EGF-like domain</keyword>
<evidence type="ECO:0000256" key="1">
    <source>
        <dbReference type="ARBA" id="ARBA00022536"/>
    </source>
</evidence>
<comment type="caution">
    <text evidence="6">Lacks conserved residue(s) required for the propagation of feature annotation.</text>
</comment>
<sequence>IKEENETIGRFCGNRFTFPMDSPKYGQWFTTKKNKTNIKFVSDYSNEGTPPRGFSAHYVESDIDECNEMRKDEATIFEDWDKLVTCNHFCRNVPGSYYCSCRNGFTLHENEHTCVATFCENRMLSADKGEIKSPEYPKSYAKLSD</sequence>
<evidence type="ECO:0000256" key="6">
    <source>
        <dbReference type="PROSITE-ProRule" id="PRU00059"/>
    </source>
</evidence>
<accession>Q8MVI9</accession>
<keyword evidence="4" id="KW-0378">Hydrolase</keyword>
<dbReference type="GO" id="GO:0006508">
    <property type="term" value="P:proteolysis"/>
    <property type="evidence" value="ECO:0007669"/>
    <property type="project" value="UniProtKB-KW"/>
</dbReference>
<dbReference type="Gene3D" id="2.60.120.290">
    <property type="entry name" value="Spermadhesin, CUB domain"/>
    <property type="match status" value="1"/>
</dbReference>
<dbReference type="Pfam" id="PF14670">
    <property type="entry name" value="FXa_inhibition"/>
    <property type="match status" value="1"/>
</dbReference>
<evidence type="ECO:0000256" key="3">
    <source>
        <dbReference type="ARBA" id="ARBA00022737"/>
    </source>
</evidence>
<dbReference type="SUPFAM" id="SSF57196">
    <property type="entry name" value="EGF/Laminin"/>
    <property type="match status" value="1"/>
</dbReference>
<dbReference type="InterPro" id="IPR000742">
    <property type="entry name" value="EGF"/>
</dbReference>
<evidence type="ECO:0000259" key="7">
    <source>
        <dbReference type="PROSITE" id="PS01180"/>
    </source>
</evidence>
<organism evidence="8">
    <name type="scientific">Boltenia villosa</name>
    <name type="common">Spiny-headed tunicate</name>
    <name type="synonym">Cynthia villosa</name>
    <dbReference type="NCBI Taxonomy" id="63515"/>
    <lineage>
        <taxon>Eukaryota</taxon>
        <taxon>Metazoa</taxon>
        <taxon>Chordata</taxon>
        <taxon>Tunicata</taxon>
        <taxon>Ascidiacea</taxon>
        <taxon>Stolidobranchia</taxon>
        <taxon>Pyuridae</taxon>
        <taxon>Boltenia</taxon>
    </lineage>
</organism>
<name>Q8MVI9_BOLVI</name>
<proteinExistence type="evidence at transcript level"/>
<reference evidence="8" key="1">
    <citation type="journal article" date="2002" name="Development">
        <title>A molecular analysis of ascidian metamorphosis reveals activation of an innate immune response.</title>
        <authorList>
            <person name="Davidson B."/>
            <person name="Swalla B.J."/>
        </authorList>
    </citation>
    <scope>NUCLEOTIDE SEQUENCE</scope>
</reference>
<dbReference type="GO" id="GO:0005615">
    <property type="term" value="C:extracellular space"/>
    <property type="evidence" value="ECO:0007669"/>
    <property type="project" value="TreeGrafter"/>
</dbReference>
<dbReference type="GO" id="GO:0004252">
    <property type="term" value="F:serine-type endopeptidase activity"/>
    <property type="evidence" value="ECO:0007669"/>
    <property type="project" value="TreeGrafter"/>
</dbReference>
<feature type="non-terminal residue" evidence="8">
    <location>
        <position position="145"/>
    </location>
</feature>
<evidence type="ECO:0000256" key="5">
    <source>
        <dbReference type="ARBA" id="ARBA00023157"/>
    </source>
</evidence>
<protein>
    <submittedName>
        <fullName evidence="8">MASP protein</fullName>
    </submittedName>
</protein>
<dbReference type="InterPro" id="IPR000859">
    <property type="entry name" value="CUB_dom"/>
</dbReference>
<dbReference type="Gene3D" id="2.10.25.10">
    <property type="entry name" value="Laminin"/>
    <property type="match status" value="1"/>
</dbReference>
<dbReference type="GO" id="GO:0005509">
    <property type="term" value="F:calcium ion binding"/>
    <property type="evidence" value="ECO:0007669"/>
    <property type="project" value="InterPro"/>
</dbReference>
<dbReference type="InterPro" id="IPR001881">
    <property type="entry name" value="EGF-like_Ca-bd_dom"/>
</dbReference>
<dbReference type="PROSITE" id="PS01180">
    <property type="entry name" value="CUB"/>
    <property type="match status" value="1"/>
</dbReference>
<evidence type="ECO:0000256" key="4">
    <source>
        <dbReference type="ARBA" id="ARBA00022801"/>
    </source>
</evidence>
<keyword evidence="3" id="KW-0677">Repeat</keyword>
<keyword evidence="5" id="KW-1015">Disulfide bond</keyword>
<dbReference type="AlphaFoldDB" id="Q8MVI9"/>
<dbReference type="SUPFAM" id="SSF49854">
    <property type="entry name" value="Spermadhesin, CUB domain"/>
    <property type="match status" value="1"/>
</dbReference>
<feature type="domain" description="CUB" evidence="7">
    <location>
        <begin position="1"/>
        <end position="61"/>
    </location>
</feature>
<keyword evidence="2" id="KW-0645">Protease</keyword>
<dbReference type="PANTHER" id="PTHR24255:SF38">
    <property type="entry name" value="MANNAN-BINDING LECTIN SERINE PROTEASE 1-LIKE"/>
    <property type="match status" value="1"/>
</dbReference>
<dbReference type="InterPro" id="IPR035914">
    <property type="entry name" value="Sperma_CUB_dom_sf"/>
</dbReference>
<evidence type="ECO:0000313" key="8">
    <source>
        <dbReference type="EMBL" id="AAM76152.1"/>
    </source>
</evidence>
<dbReference type="EMBL" id="AF483072">
    <property type="protein sequence ID" value="AAM76152.1"/>
    <property type="molecule type" value="mRNA"/>
</dbReference>
<dbReference type="FunFam" id="2.10.25.10:FF:000240">
    <property type="entry name" value="Vitamin K-dependent protein S"/>
    <property type="match status" value="1"/>
</dbReference>
<evidence type="ECO:0000256" key="2">
    <source>
        <dbReference type="ARBA" id="ARBA00022670"/>
    </source>
</evidence>
<dbReference type="PANTHER" id="PTHR24255">
    <property type="entry name" value="COMPLEMENT COMPONENT 1, S SUBCOMPONENT-RELATED"/>
    <property type="match status" value="1"/>
</dbReference>